<evidence type="ECO:0000256" key="2">
    <source>
        <dbReference type="ARBA" id="ARBA00022598"/>
    </source>
</evidence>
<dbReference type="SUPFAM" id="SSF52777">
    <property type="entry name" value="CoA-dependent acyltransferases"/>
    <property type="match status" value="2"/>
</dbReference>
<dbReference type="PROSITE" id="PS00455">
    <property type="entry name" value="AMP_BINDING"/>
    <property type="match status" value="1"/>
</dbReference>
<dbReference type="SUPFAM" id="SSF56801">
    <property type="entry name" value="Acetyl-CoA synthetase-like"/>
    <property type="match status" value="1"/>
</dbReference>
<dbReference type="Gene3D" id="3.40.50.12780">
    <property type="entry name" value="N-terminal domain of ligase-like"/>
    <property type="match status" value="1"/>
</dbReference>
<dbReference type="InterPro" id="IPR045851">
    <property type="entry name" value="AMP-bd_C_sf"/>
</dbReference>
<dbReference type="Gene3D" id="3.30.559.10">
    <property type="entry name" value="Chloramphenicol acetyltransferase-like domain"/>
    <property type="match status" value="1"/>
</dbReference>
<dbReference type="InterPro" id="IPR020845">
    <property type="entry name" value="AMP-binding_CS"/>
</dbReference>
<dbReference type="Gene3D" id="1.10.1200.10">
    <property type="entry name" value="ACP-like"/>
    <property type="match status" value="1"/>
</dbReference>
<dbReference type="PROSITE" id="PS50075">
    <property type="entry name" value="CARRIER"/>
    <property type="match status" value="1"/>
</dbReference>
<dbReference type="Pfam" id="PF00550">
    <property type="entry name" value="PP-binding"/>
    <property type="match status" value="1"/>
</dbReference>
<dbReference type="Gene3D" id="3.30.559.30">
    <property type="entry name" value="Nonribosomal peptide synthetase, condensation domain"/>
    <property type="match status" value="1"/>
</dbReference>
<dbReference type="CDD" id="cd19535">
    <property type="entry name" value="Cyc_NRPS"/>
    <property type="match status" value="1"/>
</dbReference>
<comment type="cofactor">
    <cofactor evidence="1">
        <name>pantetheine 4'-phosphate</name>
        <dbReference type="ChEBI" id="CHEBI:47942"/>
    </cofactor>
</comment>
<name>A0A1M7K5N0_RUMFL</name>
<evidence type="ECO:0000313" key="5">
    <source>
        <dbReference type="Proteomes" id="UP000184394"/>
    </source>
</evidence>
<accession>A0A1M7K5N0</accession>
<dbReference type="GO" id="GO:0008610">
    <property type="term" value="P:lipid biosynthetic process"/>
    <property type="evidence" value="ECO:0007669"/>
    <property type="project" value="UniProtKB-ARBA"/>
</dbReference>
<dbReference type="InterPro" id="IPR023213">
    <property type="entry name" value="CAT-like_dom_sf"/>
</dbReference>
<feature type="domain" description="Carrier" evidence="3">
    <location>
        <begin position="1041"/>
        <end position="1120"/>
    </location>
</feature>
<dbReference type="PANTHER" id="PTHR45527">
    <property type="entry name" value="NONRIBOSOMAL PEPTIDE SYNTHETASE"/>
    <property type="match status" value="1"/>
</dbReference>
<dbReference type="InterPro" id="IPR000873">
    <property type="entry name" value="AMP-dep_synth/lig_dom"/>
</dbReference>
<dbReference type="InterPro" id="IPR010071">
    <property type="entry name" value="AA_adenyl_dom"/>
</dbReference>
<dbReference type="Gene3D" id="3.30.300.30">
    <property type="match status" value="1"/>
</dbReference>
<dbReference type="InterPro" id="IPR057737">
    <property type="entry name" value="Condensation_MtbB-like"/>
</dbReference>
<dbReference type="InterPro" id="IPR044894">
    <property type="entry name" value="TubC_N_sf"/>
</dbReference>
<proteinExistence type="predicted"/>
<dbReference type="Pfam" id="PF00668">
    <property type="entry name" value="Condensation"/>
    <property type="match status" value="1"/>
</dbReference>
<dbReference type="InterPro" id="IPR009081">
    <property type="entry name" value="PP-bd_ACP"/>
</dbReference>
<dbReference type="Gene3D" id="1.10.10.1830">
    <property type="entry name" value="Non-ribosomal peptide synthase, adenylation domain"/>
    <property type="match status" value="1"/>
</dbReference>
<dbReference type="OrthoDB" id="9778383at2"/>
<dbReference type="EMBL" id="FRCT01000007">
    <property type="protein sequence ID" value="SHM60501.1"/>
    <property type="molecule type" value="Genomic_DNA"/>
</dbReference>
<dbReference type="FunFam" id="3.30.559.10:FF:000023">
    <property type="entry name" value="Non-ribosomal peptide synthetase"/>
    <property type="match status" value="1"/>
</dbReference>
<gene>
    <name evidence="4" type="ORF">SAMN04487860_107123</name>
</gene>
<dbReference type="Proteomes" id="UP000184394">
    <property type="component" value="Unassembled WGS sequence"/>
</dbReference>
<dbReference type="InterPro" id="IPR001242">
    <property type="entry name" value="Condensation_dom"/>
</dbReference>
<dbReference type="GO" id="GO:0005737">
    <property type="term" value="C:cytoplasm"/>
    <property type="evidence" value="ECO:0007669"/>
    <property type="project" value="TreeGrafter"/>
</dbReference>
<dbReference type="InterPro" id="IPR042099">
    <property type="entry name" value="ANL_N_sf"/>
</dbReference>
<keyword evidence="2" id="KW-0436">Ligase</keyword>
<dbReference type="SUPFAM" id="SSF47336">
    <property type="entry name" value="ACP-like"/>
    <property type="match status" value="1"/>
</dbReference>
<protein>
    <submittedName>
        <fullName evidence="4">Pyochelin synthetase</fullName>
    </submittedName>
</protein>
<dbReference type="NCBIfam" id="TIGR01733">
    <property type="entry name" value="AA-adenyl-dom"/>
    <property type="match status" value="1"/>
</dbReference>
<sequence>MSKKEDNMEYNNIAAVIERFAGRNVRLWTENGKLKYKAANGTLSDDDIALLKANKSSIIEFLENEDVKIIKDEEHAFEPFALTEIQQAYMLGRSSAFDYGGVACHIYMELRYDELDPIKAEDIWNELIRRHPMLRTKMSLDGYQTVMKEADRFKVGFYDLRNMARSDQEVKRKEIKKELDHKIYDPESWPLYTVTISRTENDAIMHFSIEFLVADWLSIWSIISEFESRYFTPEKVLPEIDVTFRDYQIAEQKLRQGMKYYTDRKYWLERIENFPKAPELPVIAKNDKLAPRFERQQFLLESEKWEKFKSLTRKYGVTPTSAVMTAYGMCLAKWSQNKEFCLNLSILNRHQIHKDVNMIVGDFTASSLLEINCGGKGSFADKANAVNSRLFEDLDHRLFNGVQVLRELQKARGNGELMPYVFTSAIGLLTNEQSSIIGKMTDNGISQTPQVFLDCQAMDTVEGLNINLDSRAGIFPEGLITDFRKVFHELLVRLSENEELWDDESFEIDIPDWQRKEREAVNDTKALQEQHLLHEYVLKHLESEPEKLAVADAECEWSRAELRKAVINIKASLVKNGVGRGDIVAVSLTKSRWQMAACLGILSAGAAYVPLDHANAKKRSDIILRKTNAKAVITLKRQNYDESLIEICISELSDAEENELTIEQNSIDDLAYIIFTSGSTGEPKGVEISHKAAVNTIEAMNRLYDISDKDVIFQLSQLNFDLSVYDLFGVPSAGGAVIIPDAEQYKNPAHWAKLLEKYGVTVWNSVPALMQMLMIYLQYGDKKENIPLRLAFLSGDWIPTELPDQLMERFEGIRAVSLGGATEGGIWSIYHDCIKGEIKEKQLSSVPYGRPLPNQGYLVLDAEMKDCPVWVAGDLYITGESLANGYWKEKELTEKAFVEYDGNIIYNTGDRGCYHPGGEIEFLGRADNQVKLRGHRIELGEIEAVYKRFFDIQAVSCIICEKAGEKMLAAVYVPNEGCGEEVLKERDSVLKEWLPNYMIPSYDIKIDSLPLTANGKVDIKTIRKLAEETIKGVKKQSNDGNELTGLETDIAGIIKELLKLESIGADDDLYEAGANSLILSRAAGRLNQEVESSISFEEYLVHILNAPKIREIAEFICSKQSKAVDVSLEENVPREDALTYELCADSEVLIIVFNEKLDNDVREAFDGISADIVFVDTNLSDNDKAQLKGFISEHKEHRIYIAAGDHMLGSCLDIASELIEDGIIPKKVVMIESGEETEAEREMPYMGDMVYVVTETETEYAEEVREALEDICLGEIDVISGYESISSVIKELIS</sequence>
<dbReference type="GO" id="GO:0031177">
    <property type="term" value="F:phosphopantetheine binding"/>
    <property type="evidence" value="ECO:0007669"/>
    <property type="project" value="TreeGrafter"/>
</dbReference>
<dbReference type="InterPro" id="IPR041464">
    <property type="entry name" value="TubC_N"/>
</dbReference>
<reference evidence="4 5" key="1">
    <citation type="submission" date="2016-11" db="EMBL/GenBank/DDBJ databases">
        <authorList>
            <person name="Jaros S."/>
            <person name="Januszkiewicz K."/>
            <person name="Wedrychowicz H."/>
        </authorList>
    </citation>
    <scope>NUCLEOTIDE SEQUENCE [LARGE SCALE GENOMIC DNA]</scope>
    <source>
        <strain evidence="4 5">Y1</strain>
    </source>
</reference>
<organism evidence="4 5">
    <name type="scientific">Ruminococcus flavefaciens</name>
    <dbReference type="NCBI Taxonomy" id="1265"/>
    <lineage>
        <taxon>Bacteria</taxon>
        <taxon>Bacillati</taxon>
        <taxon>Bacillota</taxon>
        <taxon>Clostridia</taxon>
        <taxon>Eubacteriales</taxon>
        <taxon>Oscillospiraceae</taxon>
        <taxon>Ruminococcus</taxon>
    </lineage>
</organism>
<dbReference type="Pfam" id="PF00501">
    <property type="entry name" value="AMP-binding"/>
    <property type="match status" value="1"/>
</dbReference>
<dbReference type="InterPro" id="IPR036736">
    <property type="entry name" value="ACP-like_sf"/>
</dbReference>
<dbReference type="PANTHER" id="PTHR45527:SF10">
    <property type="entry name" value="PYOCHELIN SYNTHASE PCHF"/>
    <property type="match status" value="1"/>
</dbReference>
<evidence type="ECO:0000259" key="3">
    <source>
        <dbReference type="PROSITE" id="PS50075"/>
    </source>
</evidence>
<evidence type="ECO:0000256" key="1">
    <source>
        <dbReference type="ARBA" id="ARBA00001957"/>
    </source>
</evidence>
<dbReference type="GO" id="GO:0016874">
    <property type="term" value="F:ligase activity"/>
    <property type="evidence" value="ECO:0007669"/>
    <property type="project" value="UniProtKB-KW"/>
</dbReference>
<dbReference type="GO" id="GO:0043041">
    <property type="term" value="P:amino acid activation for nonribosomal peptide biosynthetic process"/>
    <property type="evidence" value="ECO:0007669"/>
    <property type="project" value="TreeGrafter"/>
</dbReference>
<evidence type="ECO:0000313" key="4">
    <source>
        <dbReference type="EMBL" id="SHM60501.1"/>
    </source>
</evidence>
<dbReference type="Pfam" id="PF18563">
    <property type="entry name" value="TubC_N"/>
    <property type="match status" value="1"/>
</dbReference>
<dbReference type="GO" id="GO:0044550">
    <property type="term" value="P:secondary metabolite biosynthetic process"/>
    <property type="evidence" value="ECO:0007669"/>
    <property type="project" value="TreeGrafter"/>
</dbReference>